<accession>A0ABD5CSY5</accession>
<dbReference type="Proteomes" id="UP001245184">
    <property type="component" value="Unassembled WGS sequence"/>
</dbReference>
<feature type="chain" id="PRO_5044871659" description="Lipoprotein" evidence="1">
    <location>
        <begin position="25"/>
        <end position="91"/>
    </location>
</feature>
<evidence type="ECO:0000256" key="1">
    <source>
        <dbReference type="SAM" id="SignalP"/>
    </source>
</evidence>
<reference evidence="2 3" key="1">
    <citation type="submission" date="2023-08" db="EMBL/GenBank/DDBJ databases">
        <title>Genome sequencing of plant associated microbes to promote plant fitness in Sorghum bicolor and Oryza sativa.</title>
        <authorList>
            <person name="Coleman-Derr D."/>
        </authorList>
    </citation>
    <scope>NUCLEOTIDE SEQUENCE [LARGE SCALE GENOMIC DNA]</scope>
    <source>
        <strain evidence="2 3">SLBN-33</strain>
    </source>
</reference>
<comment type="caution">
    <text evidence="2">The sequence shown here is derived from an EMBL/GenBank/DDBJ whole genome shotgun (WGS) entry which is preliminary data.</text>
</comment>
<dbReference type="EMBL" id="JAVIZN010000003">
    <property type="protein sequence ID" value="MDR6208173.1"/>
    <property type="molecule type" value="Genomic_DNA"/>
</dbReference>
<gene>
    <name evidence="2" type="ORF">QF025_006974</name>
</gene>
<keyword evidence="1" id="KW-0732">Signal</keyword>
<proteinExistence type="predicted"/>
<dbReference type="AlphaFoldDB" id="A0ABD5CSY5"/>
<feature type="signal peptide" evidence="1">
    <location>
        <begin position="1"/>
        <end position="24"/>
    </location>
</feature>
<organism evidence="2 3">
    <name type="scientific">Paraburkholderia graminis</name>
    <dbReference type="NCBI Taxonomy" id="60548"/>
    <lineage>
        <taxon>Bacteria</taxon>
        <taxon>Pseudomonadati</taxon>
        <taxon>Pseudomonadota</taxon>
        <taxon>Betaproteobacteria</taxon>
        <taxon>Burkholderiales</taxon>
        <taxon>Burkholderiaceae</taxon>
        <taxon>Paraburkholderia</taxon>
    </lineage>
</organism>
<evidence type="ECO:0000313" key="2">
    <source>
        <dbReference type="EMBL" id="MDR6208173.1"/>
    </source>
</evidence>
<sequence length="91" mass="9940">MCAILERAALVALAFATLTACTTAQEMRRPNGDIQYVIGCGAGTGWNVCYARANELCPSGYNTLAEDAGFNRKELRIACRAEQRRQRGPNE</sequence>
<dbReference type="PROSITE" id="PS51257">
    <property type="entry name" value="PROKAR_LIPOPROTEIN"/>
    <property type="match status" value="1"/>
</dbReference>
<evidence type="ECO:0000313" key="3">
    <source>
        <dbReference type="Proteomes" id="UP001245184"/>
    </source>
</evidence>
<evidence type="ECO:0008006" key="4">
    <source>
        <dbReference type="Google" id="ProtNLM"/>
    </source>
</evidence>
<name>A0ABD5CSY5_9BURK</name>
<protein>
    <recommendedName>
        <fullName evidence="4">Lipoprotein</fullName>
    </recommendedName>
</protein>